<keyword evidence="2 4" id="KW-0732">Signal</keyword>
<dbReference type="InterPro" id="IPR032675">
    <property type="entry name" value="LRR_dom_sf"/>
</dbReference>
<keyword evidence="1" id="KW-0433">Leucine-rich repeat</keyword>
<feature type="signal peptide" evidence="4">
    <location>
        <begin position="1"/>
        <end position="18"/>
    </location>
</feature>
<dbReference type="SMART" id="SM00369">
    <property type="entry name" value="LRR_TYP"/>
    <property type="match status" value="4"/>
</dbReference>
<dbReference type="InterPro" id="IPR003591">
    <property type="entry name" value="Leu-rich_rpt_typical-subtyp"/>
</dbReference>
<reference evidence="5" key="2">
    <citation type="submission" date="2020-05" db="UniProtKB">
        <authorList>
            <consortium name="EnsemblMetazoa"/>
        </authorList>
    </citation>
    <scope>IDENTIFICATION</scope>
    <source>
        <strain evidence="5">LVP_AGWG</strain>
    </source>
</reference>
<keyword evidence="6" id="KW-1185">Reference proteome</keyword>
<evidence type="ECO:0000256" key="1">
    <source>
        <dbReference type="ARBA" id="ARBA00022614"/>
    </source>
</evidence>
<gene>
    <name evidence="5" type="primary">5567625</name>
</gene>
<name>A0A6I8TK83_AEDAE</name>
<evidence type="ECO:0000256" key="3">
    <source>
        <dbReference type="ARBA" id="ARBA00022737"/>
    </source>
</evidence>
<dbReference type="SUPFAM" id="SSF52058">
    <property type="entry name" value="L domain-like"/>
    <property type="match status" value="1"/>
</dbReference>
<reference evidence="5 6" key="1">
    <citation type="submission" date="2017-06" db="EMBL/GenBank/DDBJ databases">
        <title>Aedes aegypti genome working group (AGWG) sequencing and assembly.</title>
        <authorList>
            <consortium name="Aedes aegypti Genome Working Group (AGWG)"/>
            <person name="Matthews B.J."/>
        </authorList>
    </citation>
    <scope>NUCLEOTIDE SEQUENCE [LARGE SCALE GENOMIC DNA]</scope>
    <source>
        <strain evidence="5 6">LVP_AGWG</strain>
    </source>
</reference>
<sequence>MMRVACLLTLSILSTCSGIPIELENRADLILNYKNLTEFDVSSATLTEVIYLSLQGNNLITFPRYINHDLPEVERIKLTDNPRITFPSDGSPFLISWSLIELELESCGIQEIYNESLSCLYKMEEINMGSNLIKQIDKDAFRENHNLRKIDLSNNNLATVPINMLKGLERMKEIDFSYNRNLAARLNRPFLMSNTLQILKCSYCGFRETTEITFAYLPNLRELRLEGNLLLRVPVLLIPNIVVIGKDPDSVMTNCRILASRVSKDHMKNDEFICTLLFL</sequence>
<feature type="chain" id="PRO_5036177946" evidence="4">
    <location>
        <begin position="19"/>
        <end position="279"/>
    </location>
</feature>
<dbReference type="GO" id="GO:0031012">
    <property type="term" value="C:extracellular matrix"/>
    <property type="evidence" value="ECO:0007669"/>
    <property type="project" value="TreeGrafter"/>
</dbReference>
<dbReference type="EnsemblMetazoa" id="AAEL011305-RC">
    <property type="protein sequence ID" value="AAEL011305-PC"/>
    <property type="gene ID" value="AAEL011305"/>
</dbReference>
<dbReference type="Pfam" id="PF13855">
    <property type="entry name" value="LRR_8"/>
    <property type="match status" value="1"/>
</dbReference>
<proteinExistence type="predicted"/>
<accession>A0A6I8TK83</accession>
<evidence type="ECO:0000313" key="5">
    <source>
        <dbReference type="EnsemblMetazoa" id="AAEL011305-PB"/>
    </source>
</evidence>
<organism evidence="5 6">
    <name type="scientific">Aedes aegypti</name>
    <name type="common">Yellowfever mosquito</name>
    <name type="synonym">Culex aegypti</name>
    <dbReference type="NCBI Taxonomy" id="7159"/>
    <lineage>
        <taxon>Eukaryota</taxon>
        <taxon>Metazoa</taxon>
        <taxon>Ecdysozoa</taxon>
        <taxon>Arthropoda</taxon>
        <taxon>Hexapoda</taxon>
        <taxon>Insecta</taxon>
        <taxon>Pterygota</taxon>
        <taxon>Neoptera</taxon>
        <taxon>Endopterygota</taxon>
        <taxon>Diptera</taxon>
        <taxon>Nematocera</taxon>
        <taxon>Culicoidea</taxon>
        <taxon>Culicidae</taxon>
        <taxon>Culicinae</taxon>
        <taxon>Aedini</taxon>
        <taxon>Aedes</taxon>
        <taxon>Stegomyia</taxon>
    </lineage>
</organism>
<dbReference type="AlphaFoldDB" id="A0A6I8TK83"/>
<dbReference type="InterPro" id="IPR001611">
    <property type="entry name" value="Leu-rich_rpt"/>
</dbReference>
<evidence type="ECO:0000256" key="2">
    <source>
        <dbReference type="ARBA" id="ARBA00022729"/>
    </source>
</evidence>
<dbReference type="Gene3D" id="3.80.10.10">
    <property type="entry name" value="Ribonuclease Inhibitor"/>
    <property type="match status" value="2"/>
</dbReference>
<protein>
    <submittedName>
        <fullName evidence="5">Uncharacterized protein</fullName>
    </submittedName>
</protein>
<dbReference type="Proteomes" id="UP000008820">
    <property type="component" value="Chromosome 2"/>
</dbReference>
<dbReference type="GO" id="GO:0005615">
    <property type="term" value="C:extracellular space"/>
    <property type="evidence" value="ECO:0007669"/>
    <property type="project" value="TreeGrafter"/>
</dbReference>
<dbReference type="EnsemblMetazoa" id="AAEL011305-RB">
    <property type="protein sequence ID" value="AAEL011305-PB"/>
    <property type="gene ID" value="AAEL011305"/>
</dbReference>
<keyword evidence="3" id="KW-0677">Repeat</keyword>
<dbReference type="PANTHER" id="PTHR24373:SF370">
    <property type="entry name" value="FISH-LIPS, ISOFORM E"/>
    <property type="match status" value="1"/>
</dbReference>
<evidence type="ECO:0000313" key="6">
    <source>
        <dbReference type="Proteomes" id="UP000008820"/>
    </source>
</evidence>
<dbReference type="InterPro" id="IPR050328">
    <property type="entry name" value="Dev_Immune_Receptor"/>
</dbReference>
<dbReference type="InParanoid" id="A0A6I8TK83"/>
<dbReference type="OrthoDB" id="7764021at2759"/>
<evidence type="ECO:0000256" key="4">
    <source>
        <dbReference type="SAM" id="SignalP"/>
    </source>
</evidence>
<dbReference type="PANTHER" id="PTHR24373">
    <property type="entry name" value="SLIT RELATED LEUCINE-RICH REPEAT NEURONAL PROTEIN"/>
    <property type="match status" value="1"/>
</dbReference>